<dbReference type="AlphaFoldDB" id="A0A1T5F820"/>
<evidence type="ECO:0008006" key="3">
    <source>
        <dbReference type="Google" id="ProtNLM"/>
    </source>
</evidence>
<reference evidence="2" key="1">
    <citation type="submission" date="2017-02" db="EMBL/GenBank/DDBJ databases">
        <authorList>
            <person name="Varghese N."/>
            <person name="Submissions S."/>
        </authorList>
    </citation>
    <scope>NUCLEOTIDE SEQUENCE [LARGE SCALE GENOMIC DNA]</scope>
    <source>
        <strain evidence="2">DSM 22270</strain>
    </source>
</reference>
<protein>
    <recommendedName>
        <fullName evidence="3">Collagen triple helix repeat-containing protein</fullName>
    </recommendedName>
</protein>
<dbReference type="Proteomes" id="UP000190897">
    <property type="component" value="Unassembled WGS sequence"/>
</dbReference>
<dbReference type="STRING" id="651661.SAMN05660293_02865"/>
<evidence type="ECO:0000313" key="2">
    <source>
        <dbReference type="Proteomes" id="UP000190897"/>
    </source>
</evidence>
<name>A0A1T5F820_9BACT</name>
<sequence>MPLLLAVIVAFQGCKGPEGPQGPQGDALVGTTFDLVGVDFLAADDFQYGLTFADAKLGVDVLESDAVLVYINWGTEDVNGTPLKTYRLLPQTAFLDNGILTYNTDRTVNDFSIFLDGTVNLNTVSADYTRDQDFRVIIIPSDFAARKAGQVDYSDYNAVVKAYNIDESKIKVVKAN</sequence>
<organism evidence="1 2">
    <name type="scientific">Dyadobacter psychrophilus</name>
    <dbReference type="NCBI Taxonomy" id="651661"/>
    <lineage>
        <taxon>Bacteria</taxon>
        <taxon>Pseudomonadati</taxon>
        <taxon>Bacteroidota</taxon>
        <taxon>Cytophagia</taxon>
        <taxon>Cytophagales</taxon>
        <taxon>Spirosomataceae</taxon>
        <taxon>Dyadobacter</taxon>
    </lineage>
</organism>
<evidence type="ECO:0000313" key="1">
    <source>
        <dbReference type="EMBL" id="SKB92316.1"/>
    </source>
</evidence>
<keyword evidence="2" id="KW-1185">Reference proteome</keyword>
<gene>
    <name evidence="1" type="ORF">SAMN05660293_02865</name>
</gene>
<proteinExistence type="predicted"/>
<dbReference type="EMBL" id="FUZA01000003">
    <property type="protein sequence ID" value="SKB92316.1"/>
    <property type="molecule type" value="Genomic_DNA"/>
</dbReference>
<accession>A0A1T5F820</accession>